<dbReference type="Proteomes" id="UP000215590">
    <property type="component" value="Unassembled WGS sequence"/>
</dbReference>
<evidence type="ECO:0000313" key="2">
    <source>
        <dbReference type="Proteomes" id="UP000215590"/>
    </source>
</evidence>
<organism evidence="1 2">
    <name type="scientific">Brucella thiophenivorans</name>
    <dbReference type="NCBI Taxonomy" id="571255"/>
    <lineage>
        <taxon>Bacteria</taxon>
        <taxon>Pseudomonadati</taxon>
        <taxon>Pseudomonadota</taxon>
        <taxon>Alphaproteobacteria</taxon>
        <taxon>Hyphomicrobiales</taxon>
        <taxon>Brucellaceae</taxon>
        <taxon>Brucella/Ochrobactrum group</taxon>
        <taxon>Brucella</taxon>
    </lineage>
</organism>
<gene>
    <name evidence="1" type="ORF">CEV31_1264</name>
</gene>
<sequence length="37" mass="4385">MTFQVWTSIYPKEAELTRRLAKNRKAPPKPKVIYPLL</sequence>
<accession>A0A256FYB6</accession>
<reference evidence="1 2" key="1">
    <citation type="submission" date="2017-07" db="EMBL/GenBank/DDBJ databases">
        <title>Phylogenetic study on the rhizospheric bacterium Ochrobactrum sp. A44.</title>
        <authorList>
            <person name="Krzyzanowska D.M."/>
            <person name="Ossowicki A."/>
            <person name="Rajewska M."/>
            <person name="Maciag T."/>
            <person name="Kaczynski Z."/>
            <person name="Czerwicka M."/>
            <person name="Jafra S."/>
        </authorList>
    </citation>
    <scope>NUCLEOTIDE SEQUENCE [LARGE SCALE GENOMIC DNA]</scope>
    <source>
        <strain evidence="1 2">DSM 7216</strain>
    </source>
</reference>
<keyword evidence="2" id="KW-1185">Reference proteome</keyword>
<dbReference type="AlphaFoldDB" id="A0A256FYB6"/>
<proteinExistence type="predicted"/>
<comment type="caution">
    <text evidence="1">The sequence shown here is derived from an EMBL/GenBank/DDBJ whole genome shotgun (WGS) entry which is preliminary data.</text>
</comment>
<evidence type="ECO:0000313" key="1">
    <source>
        <dbReference type="EMBL" id="OYR19845.1"/>
    </source>
</evidence>
<dbReference type="EMBL" id="NNRJ01000015">
    <property type="protein sequence ID" value="OYR19845.1"/>
    <property type="molecule type" value="Genomic_DNA"/>
</dbReference>
<name>A0A256FYB6_9HYPH</name>
<protein>
    <submittedName>
        <fullName evidence="1">Uncharacterized protein</fullName>
    </submittedName>
</protein>